<dbReference type="GO" id="GO:0008270">
    <property type="term" value="F:zinc ion binding"/>
    <property type="evidence" value="ECO:0007669"/>
    <property type="project" value="UniProtKB-KW"/>
</dbReference>
<gene>
    <name evidence="9" type="ORF">OBBRIDRAFT_798581</name>
</gene>
<dbReference type="PANTHER" id="PTHR46557">
    <property type="entry name" value="SERINE/THREONINE-PROTEIN PHOSPHATASE 1 REGULATORY SUBUNIT 10-RELATED"/>
    <property type="match status" value="1"/>
</dbReference>
<evidence type="ECO:0008006" key="11">
    <source>
        <dbReference type="Google" id="ProtNLM"/>
    </source>
</evidence>
<evidence type="ECO:0000256" key="5">
    <source>
        <dbReference type="PROSITE-ProRule" id="PRU00723"/>
    </source>
</evidence>
<feature type="compositionally biased region" description="Pro residues" evidence="6">
    <location>
        <begin position="542"/>
        <end position="556"/>
    </location>
</feature>
<accession>A0A8E2ATK6</accession>
<feature type="region of interest" description="Disordered" evidence="6">
    <location>
        <begin position="476"/>
        <end position="563"/>
    </location>
</feature>
<feature type="compositionally biased region" description="Low complexity" evidence="6">
    <location>
        <begin position="246"/>
        <end position="264"/>
    </location>
</feature>
<keyword evidence="2 5" id="KW-0863">Zinc-finger</keyword>
<feature type="region of interest" description="Disordered" evidence="6">
    <location>
        <begin position="813"/>
        <end position="855"/>
    </location>
</feature>
<evidence type="ECO:0000256" key="6">
    <source>
        <dbReference type="SAM" id="MobiDB-lite"/>
    </source>
</evidence>
<dbReference type="Pfam" id="PF08711">
    <property type="entry name" value="Med26"/>
    <property type="match status" value="1"/>
</dbReference>
<dbReference type="InterPro" id="IPR035441">
    <property type="entry name" value="TFIIS/LEDGF_dom_sf"/>
</dbReference>
<dbReference type="Gene3D" id="2.30.30.1190">
    <property type="match status" value="1"/>
</dbReference>
<dbReference type="Gene3D" id="1.20.930.10">
    <property type="entry name" value="Conserved domain common to transcription factors TFIIS, elongin A, CRSP70"/>
    <property type="match status" value="1"/>
</dbReference>
<protein>
    <recommendedName>
        <fullName evidence="11">Serine/threonine-protein phosphatase 1 regulatory subunit 10</fullName>
    </recommendedName>
</protein>
<proteinExistence type="predicted"/>
<dbReference type="GO" id="GO:0005634">
    <property type="term" value="C:nucleus"/>
    <property type="evidence" value="ECO:0007669"/>
    <property type="project" value="UniProtKB-SubCell"/>
</dbReference>
<dbReference type="SUPFAM" id="SSF90229">
    <property type="entry name" value="CCCH zinc finger"/>
    <property type="match status" value="1"/>
</dbReference>
<dbReference type="SMART" id="SM00356">
    <property type="entry name" value="ZnF_C3H1"/>
    <property type="match status" value="1"/>
</dbReference>
<evidence type="ECO:0000256" key="4">
    <source>
        <dbReference type="PROSITE-ProRule" id="PRU00649"/>
    </source>
</evidence>
<dbReference type="Pfam" id="PF18044">
    <property type="entry name" value="zf-CCCH_4"/>
    <property type="match status" value="1"/>
</dbReference>
<feature type="zinc finger region" description="C3H1-type" evidence="5">
    <location>
        <begin position="851"/>
        <end position="878"/>
    </location>
</feature>
<evidence type="ECO:0000313" key="9">
    <source>
        <dbReference type="EMBL" id="OCH85035.1"/>
    </source>
</evidence>
<dbReference type="PANTHER" id="PTHR46557:SF1">
    <property type="entry name" value="SERINE_THREONINE-PROTEIN PHOSPHATASE 1 REGULATORY SUBUNIT 10"/>
    <property type="match status" value="1"/>
</dbReference>
<dbReference type="GO" id="GO:0008157">
    <property type="term" value="F:protein phosphatase 1 binding"/>
    <property type="evidence" value="ECO:0007669"/>
    <property type="project" value="TreeGrafter"/>
</dbReference>
<feature type="compositionally biased region" description="Low complexity" evidence="6">
    <location>
        <begin position="483"/>
        <end position="502"/>
    </location>
</feature>
<dbReference type="GO" id="GO:0000785">
    <property type="term" value="C:chromatin"/>
    <property type="evidence" value="ECO:0007669"/>
    <property type="project" value="TreeGrafter"/>
</dbReference>
<evidence type="ECO:0000259" key="7">
    <source>
        <dbReference type="PROSITE" id="PS50103"/>
    </source>
</evidence>
<dbReference type="SUPFAM" id="SSF47676">
    <property type="entry name" value="Conserved domain common to transcription factors TFIIS, elongin A, CRSP70"/>
    <property type="match status" value="1"/>
</dbReference>
<organism evidence="9 10">
    <name type="scientific">Obba rivulosa</name>
    <dbReference type="NCBI Taxonomy" id="1052685"/>
    <lineage>
        <taxon>Eukaryota</taxon>
        <taxon>Fungi</taxon>
        <taxon>Dikarya</taxon>
        <taxon>Basidiomycota</taxon>
        <taxon>Agaricomycotina</taxon>
        <taxon>Agaricomycetes</taxon>
        <taxon>Polyporales</taxon>
        <taxon>Gelatoporiaceae</taxon>
        <taxon>Obba</taxon>
    </lineage>
</organism>
<keyword evidence="4" id="KW-0539">Nucleus</keyword>
<comment type="subcellular location">
    <subcellularLocation>
        <location evidence="4">Nucleus</location>
    </subcellularLocation>
</comment>
<evidence type="ECO:0000256" key="1">
    <source>
        <dbReference type="ARBA" id="ARBA00022723"/>
    </source>
</evidence>
<feature type="compositionally biased region" description="Low complexity" evidence="6">
    <location>
        <begin position="119"/>
        <end position="134"/>
    </location>
</feature>
<dbReference type="InterPro" id="IPR036855">
    <property type="entry name" value="Znf_CCCH_sf"/>
</dbReference>
<keyword evidence="1 5" id="KW-0479">Metal-binding</keyword>
<evidence type="ECO:0000259" key="8">
    <source>
        <dbReference type="PROSITE" id="PS51319"/>
    </source>
</evidence>
<feature type="compositionally biased region" description="Polar residues" evidence="6">
    <location>
        <begin position="92"/>
        <end position="118"/>
    </location>
</feature>
<evidence type="ECO:0000256" key="3">
    <source>
        <dbReference type="ARBA" id="ARBA00022833"/>
    </source>
</evidence>
<feature type="compositionally biased region" description="Low complexity" evidence="6">
    <location>
        <begin position="437"/>
        <end position="446"/>
    </location>
</feature>
<feature type="domain" description="TFIIS N-terminal" evidence="8">
    <location>
        <begin position="337"/>
        <end position="415"/>
    </location>
</feature>
<evidence type="ECO:0000256" key="2">
    <source>
        <dbReference type="ARBA" id="ARBA00022771"/>
    </source>
</evidence>
<feature type="compositionally biased region" description="Basic and acidic residues" evidence="6">
    <location>
        <begin position="527"/>
        <end position="538"/>
    </location>
</feature>
<feature type="compositionally biased region" description="Polar residues" evidence="6">
    <location>
        <begin position="217"/>
        <end position="232"/>
    </location>
</feature>
<sequence length="880" mass="95113">MEYNAASWLQSSIGDVHDGQNGVHDVGSTSGGTQTTLDLSEFGIPDLSGPSTSASTPISTSQTFYTFPQYNHFLPNTPGPYNAVQYGTSQWAGSTPQQIPLSSYSTLNGATSTASSSHQPQQQQPQQQQMQQMMIDPALTMNGSNSPPTQFQQPSPFISSQPQPRTQYSYQHYQQQPQQSPPTVNPSFVHTSSSHYQQTIPLPRSGLQHQQQQAPQGTLSPYQLHSPPNSSLMHAMGAVSPVSFYSQTSTPNTVPSSSSSGPSPEQRKATFLSAIKPLLTPSSFSGAAAVEKLVSHIEDYGTPDVEPSMRFEILTKMRDNAGNHYFRAWVENEGAMDITREWLKLAFTNKGDVQLLETIMPLLHIIDRLPFSIETLKSSKLGKIIVKLVKEPPAPAIQDMASNLERKWRQLLENASSKRAGSENAEDPKGKKRKAEVPSAKVAPPAKKVAVAAASSSAPSGKTTVVKKEAKGMVKEVKDAKSDSSFFSAPKPKPKLPSFKKAPPAPAVKKEPDQNVAQPSSINPFEEALKSMKSRKDSPATATPPPAPPQSAPPAPTVTISAKTGRLKKTVTWAPEGKLEMVKLIERAVYDDDPAHGLHGTHNIRDLDRDEGAALHAHLFEEVVEWSEPSAIEMPVDIDARPRGQESQEKQTQEIREQSALIAVYTSPEQIPDSPAEPTSQIPEEQVDENIRIMLTGPEVDAIFWSGGMPAAVEPPKASVAELVGQLAASGAGPDVTMTDATLQGASQPLNFDASSLQGLATLDPGQIQQLLQQVSQASQAGVFASGQPAGPPSQPAAGEQWAAGGQFGEYDRGFQDDTGRERRLSEDGWGDRGRGRFRGRGRGRGDGFRNNKRKPCSFFAAGRCRYGDQCDFSHESVYS</sequence>
<dbReference type="PROSITE" id="PS50103">
    <property type="entry name" value="ZF_C3H1"/>
    <property type="match status" value="1"/>
</dbReference>
<dbReference type="InterPro" id="IPR041367">
    <property type="entry name" value="Znf-CCCH_4"/>
</dbReference>
<feature type="domain" description="C3H1-type" evidence="7">
    <location>
        <begin position="851"/>
        <end position="878"/>
    </location>
</feature>
<feature type="compositionally biased region" description="Basic and acidic residues" evidence="6">
    <location>
        <begin position="813"/>
        <end position="835"/>
    </location>
</feature>
<keyword evidence="10" id="KW-1185">Reference proteome</keyword>
<dbReference type="GO" id="GO:0072357">
    <property type="term" value="C:PTW/PP1 phosphatase complex"/>
    <property type="evidence" value="ECO:0007669"/>
    <property type="project" value="TreeGrafter"/>
</dbReference>
<dbReference type="Proteomes" id="UP000250043">
    <property type="component" value="Unassembled WGS sequence"/>
</dbReference>
<dbReference type="OrthoDB" id="6159439at2759"/>
<dbReference type="AlphaFoldDB" id="A0A8E2ATK6"/>
<feature type="compositionally biased region" description="Polar residues" evidence="6">
    <location>
        <begin position="185"/>
        <end position="200"/>
    </location>
</feature>
<feature type="region of interest" description="Disordered" evidence="6">
    <location>
        <begin position="92"/>
        <end position="268"/>
    </location>
</feature>
<feature type="region of interest" description="Disordered" evidence="6">
    <location>
        <begin position="413"/>
        <end position="446"/>
    </location>
</feature>
<feature type="compositionally biased region" description="Low complexity" evidence="6">
    <location>
        <begin position="144"/>
        <end position="178"/>
    </location>
</feature>
<keyword evidence="3 5" id="KW-0862">Zinc</keyword>
<dbReference type="PROSITE" id="PS51319">
    <property type="entry name" value="TFIIS_N"/>
    <property type="match status" value="1"/>
</dbReference>
<name>A0A8E2ATK6_9APHY</name>
<dbReference type="EMBL" id="KV722613">
    <property type="protein sequence ID" value="OCH85035.1"/>
    <property type="molecule type" value="Genomic_DNA"/>
</dbReference>
<evidence type="ECO:0000313" key="10">
    <source>
        <dbReference type="Proteomes" id="UP000250043"/>
    </source>
</evidence>
<reference evidence="9 10" key="1">
    <citation type="submission" date="2016-07" db="EMBL/GenBank/DDBJ databases">
        <title>Draft genome of the white-rot fungus Obba rivulosa 3A-2.</title>
        <authorList>
            <consortium name="DOE Joint Genome Institute"/>
            <person name="Miettinen O."/>
            <person name="Riley R."/>
            <person name="Acob R."/>
            <person name="Barry K."/>
            <person name="Cullen D."/>
            <person name="De Vries R."/>
            <person name="Hainaut M."/>
            <person name="Hatakka A."/>
            <person name="Henrissat B."/>
            <person name="Hilden K."/>
            <person name="Kuo R."/>
            <person name="Labutti K."/>
            <person name="Lipzen A."/>
            <person name="Makela M.R."/>
            <person name="Sandor L."/>
            <person name="Spatafora J.W."/>
            <person name="Grigoriev I.V."/>
            <person name="Hibbett D.S."/>
        </authorList>
    </citation>
    <scope>NUCLEOTIDE SEQUENCE [LARGE SCALE GENOMIC DNA]</scope>
    <source>
        <strain evidence="9 10">3A-2</strain>
    </source>
</reference>
<dbReference type="InterPro" id="IPR017923">
    <property type="entry name" value="TFIIS_N"/>
</dbReference>
<dbReference type="InterPro" id="IPR000571">
    <property type="entry name" value="Znf_CCCH"/>
</dbReference>